<dbReference type="Proteomes" id="UP000199228">
    <property type="component" value="Unassembled WGS sequence"/>
</dbReference>
<feature type="chain" id="PRO_5011511694" evidence="1">
    <location>
        <begin position="31"/>
        <end position="402"/>
    </location>
</feature>
<dbReference type="EMBL" id="FMXR01000007">
    <property type="protein sequence ID" value="SDB13107.1"/>
    <property type="molecule type" value="Genomic_DNA"/>
</dbReference>
<dbReference type="SUPFAM" id="SSF49373">
    <property type="entry name" value="Invasin/intimin cell-adhesion fragments"/>
    <property type="match status" value="1"/>
</dbReference>
<evidence type="ECO:0000313" key="2">
    <source>
        <dbReference type="EMBL" id="SDB13107.1"/>
    </source>
</evidence>
<evidence type="ECO:0000313" key="3">
    <source>
        <dbReference type="Proteomes" id="UP000199228"/>
    </source>
</evidence>
<name>A0A1G6AXH8_EUBOX</name>
<dbReference type="InterPro" id="IPR013783">
    <property type="entry name" value="Ig-like_fold"/>
</dbReference>
<dbReference type="STRING" id="1732.SAMN02910417_01002"/>
<keyword evidence="1" id="KW-0732">Signal</keyword>
<feature type="signal peptide" evidence="1">
    <location>
        <begin position="1"/>
        <end position="30"/>
    </location>
</feature>
<gene>
    <name evidence="2" type="ORF">SAMN02910417_01002</name>
</gene>
<accession>A0A1G6AXH8</accession>
<dbReference type="RefSeq" id="WP_090172868.1">
    <property type="nucleotide sequence ID" value="NZ_FMXR01000007.1"/>
</dbReference>
<protein>
    <submittedName>
        <fullName evidence="2">Uncharacterized protein</fullName>
    </submittedName>
</protein>
<dbReference type="OrthoDB" id="2068400at2"/>
<dbReference type="SUPFAM" id="SSF49265">
    <property type="entry name" value="Fibronectin type III"/>
    <property type="match status" value="1"/>
</dbReference>
<keyword evidence="3" id="KW-1185">Reference proteome</keyword>
<dbReference type="Gene3D" id="2.60.40.10">
    <property type="entry name" value="Immunoglobulins"/>
    <property type="match status" value="1"/>
</dbReference>
<dbReference type="InterPro" id="IPR008964">
    <property type="entry name" value="Invasin/intimin_cell_adhesion"/>
</dbReference>
<reference evidence="2 3" key="1">
    <citation type="submission" date="2016-10" db="EMBL/GenBank/DDBJ databases">
        <authorList>
            <person name="de Groot N.N."/>
        </authorList>
    </citation>
    <scope>NUCLEOTIDE SEQUENCE [LARGE SCALE GENOMIC DNA]</scope>
    <source>
        <strain evidence="2 3">DSM 3217</strain>
    </source>
</reference>
<proteinExistence type="predicted"/>
<sequence length="402" mass="43895">MNYMKKLGSLLCAASIAVTGVFALQMPANAQESVPELVEYEEGEEGLFYFGSEEPSLNTDLGYSDTVAVYAATLDNEKCTITGVNMPAYDMSVPSTASYGDNTYSVEIGSGMHFKEMNYQSISFVSYEDDKVSTVDTDLSEWFMEDTALESVDLSGLELTGVTAITDMFKDCTSLTTIVMPDEIPEGLTADLPSTFYDTSGNAYTTMTSACAGKTLTTTMAPATQTKASQTFTGKKTYTKRLNAKAFKIDAKAQTTLTYTSSKKKVATVDSNGKVTIKGTGTTVITVTAAETSAYKAATYQVKIKVKKLSKVSVKYCGRFAGPYASVMAWKKMSNISGYQIQKSTSSKFAKNATKTYNVKKSVKKKTFGGLSNRKAYYYRIRAYKKIGKKKYYSAWSDKYVG</sequence>
<evidence type="ECO:0000256" key="1">
    <source>
        <dbReference type="SAM" id="SignalP"/>
    </source>
</evidence>
<organism evidence="2 3">
    <name type="scientific">Eubacterium oxidoreducens</name>
    <dbReference type="NCBI Taxonomy" id="1732"/>
    <lineage>
        <taxon>Bacteria</taxon>
        <taxon>Bacillati</taxon>
        <taxon>Bacillota</taxon>
        <taxon>Clostridia</taxon>
        <taxon>Eubacteriales</taxon>
        <taxon>Eubacteriaceae</taxon>
        <taxon>Eubacterium</taxon>
    </lineage>
</organism>
<dbReference type="Gene3D" id="2.60.40.1080">
    <property type="match status" value="1"/>
</dbReference>
<dbReference type="AlphaFoldDB" id="A0A1G6AXH8"/>
<dbReference type="InterPro" id="IPR036116">
    <property type="entry name" value="FN3_sf"/>
</dbReference>